<dbReference type="GO" id="GO:0009055">
    <property type="term" value="F:electron transfer activity"/>
    <property type="evidence" value="ECO:0007669"/>
    <property type="project" value="InterPro"/>
</dbReference>
<reference evidence="7 8" key="1">
    <citation type="submission" date="2012-12" db="EMBL/GenBank/DDBJ databases">
        <title>Genome Assembly of Photobacterium sp. AK15.</title>
        <authorList>
            <person name="Khatri I."/>
            <person name="Vaidya B."/>
            <person name="Srinivas T.N.R."/>
            <person name="Subramanian S."/>
            <person name="Pinnaka A."/>
        </authorList>
    </citation>
    <scope>NUCLEOTIDE SEQUENCE [LARGE SCALE GENOMIC DNA]</scope>
    <source>
        <strain evidence="7 8">AK15</strain>
    </source>
</reference>
<feature type="domain" description="Di-haem cytochrome c peroxidase" evidence="6">
    <location>
        <begin position="54"/>
        <end position="264"/>
    </location>
</feature>
<name>L8J5P3_9GAMM</name>
<dbReference type="InterPro" id="IPR051395">
    <property type="entry name" value="Cytochrome_c_Peroxidase/MauG"/>
</dbReference>
<keyword evidence="5" id="KW-0472">Membrane</keyword>
<keyword evidence="2" id="KW-0732">Signal</keyword>
<accession>L8J5P3</accession>
<keyword evidence="5" id="KW-0812">Transmembrane</keyword>
<evidence type="ECO:0000256" key="1">
    <source>
        <dbReference type="ARBA" id="ARBA00004196"/>
    </source>
</evidence>
<evidence type="ECO:0000256" key="5">
    <source>
        <dbReference type="SAM" id="Phobius"/>
    </source>
</evidence>
<evidence type="ECO:0000313" key="8">
    <source>
        <dbReference type="Proteomes" id="UP000011134"/>
    </source>
</evidence>
<dbReference type="Pfam" id="PF03150">
    <property type="entry name" value="CCP_MauG"/>
    <property type="match status" value="1"/>
</dbReference>
<organism evidence="7 8">
    <name type="scientific">Photobacterium marinum</name>
    <dbReference type="NCBI Taxonomy" id="1056511"/>
    <lineage>
        <taxon>Bacteria</taxon>
        <taxon>Pseudomonadati</taxon>
        <taxon>Pseudomonadota</taxon>
        <taxon>Gammaproteobacteria</taxon>
        <taxon>Vibrionales</taxon>
        <taxon>Vibrionaceae</taxon>
        <taxon>Photobacterium</taxon>
    </lineage>
</organism>
<protein>
    <recommendedName>
        <fullName evidence="6">Di-haem cytochrome c peroxidase domain-containing protein</fullName>
    </recommendedName>
</protein>
<dbReference type="EMBL" id="AMZO01000038">
    <property type="protein sequence ID" value="ELR63528.1"/>
    <property type="molecule type" value="Genomic_DNA"/>
</dbReference>
<feature type="region of interest" description="Disordered" evidence="4">
    <location>
        <begin position="351"/>
        <end position="371"/>
    </location>
</feature>
<comment type="caution">
    <text evidence="7">The sequence shown here is derived from an EMBL/GenBank/DDBJ whole genome shotgun (WGS) entry which is preliminary data.</text>
</comment>
<keyword evidence="5" id="KW-1133">Transmembrane helix</keyword>
<dbReference type="SUPFAM" id="SSF46626">
    <property type="entry name" value="Cytochrome c"/>
    <property type="match status" value="2"/>
</dbReference>
<evidence type="ECO:0000313" key="7">
    <source>
        <dbReference type="EMBL" id="ELR63528.1"/>
    </source>
</evidence>
<keyword evidence="8" id="KW-1185">Reference proteome</keyword>
<keyword evidence="3" id="KW-0560">Oxidoreductase</keyword>
<dbReference type="PATRIC" id="fig|1056511.3.peg.4468"/>
<dbReference type="GO" id="GO:0020037">
    <property type="term" value="F:heme binding"/>
    <property type="evidence" value="ECO:0007669"/>
    <property type="project" value="InterPro"/>
</dbReference>
<gene>
    <name evidence="7" type="ORF">C942_03544</name>
</gene>
<dbReference type="InterPro" id="IPR036909">
    <property type="entry name" value="Cyt_c-like_dom_sf"/>
</dbReference>
<feature type="transmembrane region" description="Helical" evidence="5">
    <location>
        <begin position="21"/>
        <end position="38"/>
    </location>
</feature>
<dbReference type="InterPro" id="IPR004852">
    <property type="entry name" value="Di-haem_cyt_c_peroxidsae"/>
</dbReference>
<evidence type="ECO:0000256" key="3">
    <source>
        <dbReference type="ARBA" id="ARBA00023002"/>
    </source>
</evidence>
<comment type="subcellular location">
    <subcellularLocation>
        <location evidence="1">Cell envelope</location>
    </subcellularLocation>
</comment>
<proteinExistence type="predicted"/>
<dbReference type="Gene3D" id="1.10.760.10">
    <property type="entry name" value="Cytochrome c-like domain"/>
    <property type="match status" value="2"/>
</dbReference>
<dbReference type="GO" id="GO:0030313">
    <property type="term" value="C:cell envelope"/>
    <property type="evidence" value="ECO:0007669"/>
    <property type="project" value="UniProtKB-SubCell"/>
</dbReference>
<dbReference type="RefSeq" id="WP_007470410.1">
    <property type="nucleotide sequence ID" value="NZ_AMZO01000038.1"/>
</dbReference>
<evidence type="ECO:0000259" key="6">
    <source>
        <dbReference type="Pfam" id="PF03150"/>
    </source>
</evidence>
<sequence length="479" mass="52873">MTQSIPISMSTTIRKQNKSSFFKNAFLVFIYGTFFYSFQSLAKSHESELTYIEELGKRLFFENISDPERMSCSSCHLPEAGGTNGVSGVNKHQVAVTGADPHTVGTLKPPTNKYVQFLDQSRNVQGLPRFSNCGSFPTFTCGGAFWNGRAKGDSIDNIDIFVSDKYKEMYSKYLGPVTDQAHASPFVNPVEQGKTDKIAVCEQVAATKWGSELYNFAWGLELSCNEQSIDEVFARLAVSLGAWQMSYENNTFDSKRDIALKNDADGSFPLDDFTDEENLGHDLFYGVAENRDDLGFGQARCVFCHLSSIADGTGEFERYTDDSYHNIGVPRNYEIPGSPAPDIGLEATTGNPAHKGSHKTPTLRNLDQRPGGGFTKAYGHNGWFKSIESIVHFYNTAIIKPTCESKGILQATEKQALASDCWPEPEFRDTSALGFIGNLGLSASDEAAIVAYLKTLTDNSVVEELHPYKSGDFDESRLK</sequence>
<dbReference type="AlphaFoldDB" id="L8J5P3"/>
<evidence type="ECO:0000256" key="4">
    <source>
        <dbReference type="SAM" id="MobiDB-lite"/>
    </source>
</evidence>
<dbReference type="PANTHER" id="PTHR30600:SF10">
    <property type="entry name" value="BLL6722 PROTEIN"/>
    <property type="match status" value="1"/>
</dbReference>
<dbReference type="PANTHER" id="PTHR30600">
    <property type="entry name" value="CYTOCHROME C PEROXIDASE-RELATED"/>
    <property type="match status" value="1"/>
</dbReference>
<evidence type="ECO:0000256" key="2">
    <source>
        <dbReference type="ARBA" id="ARBA00022729"/>
    </source>
</evidence>
<dbReference type="Proteomes" id="UP000011134">
    <property type="component" value="Unassembled WGS sequence"/>
</dbReference>
<dbReference type="GO" id="GO:0004130">
    <property type="term" value="F:cytochrome-c peroxidase activity"/>
    <property type="evidence" value="ECO:0007669"/>
    <property type="project" value="TreeGrafter"/>
</dbReference>